<dbReference type="AlphaFoldDB" id="A0A198AC38"/>
<dbReference type="PIRSF" id="PIRSF005690">
    <property type="entry name" value="GerBA"/>
    <property type="match status" value="1"/>
</dbReference>
<proteinExistence type="inferred from homology"/>
<reference evidence="4 5" key="1">
    <citation type="submission" date="2016-05" db="EMBL/GenBank/DDBJ databases">
        <title>Paenibacillus sp. 1ZS3-15 nov., isolated from the rhizosphere soil.</title>
        <authorList>
            <person name="Zhang X.X."/>
            <person name="Zhang J."/>
        </authorList>
    </citation>
    <scope>NUCLEOTIDE SEQUENCE [LARGE SCALE GENOMIC DNA]</scope>
    <source>
        <strain evidence="4 5">1ZS3-15</strain>
    </source>
</reference>
<feature type="transmembrane region" description="Helical" evidence="3">
    <location>
        <begin position="342"/>
        <end position="361"/>
    </location>
</feature>
<dbReference type="GO" id="GO:0009847">
    <property type="term" value="P:spore germination"/>
    <property type="evidence" value="ECO:0007669"/>
    <property type="project" value="InterPro"/>
</dbReference>
<dbReference type="Pfam" id="PF03323">
    <property type="entry name" value="GerA"/>
    <property type="match status" value="1"/>
</dbReference>
<feature type="transmembrane region" description="Helical" evidence="3">
    <location>
        <begin position="427"/>
        <end position="453"/>
    </location>
</feature>
<dbReference type="OrthoDB" id="1726708at2"/>
<evidence type="ECO:0000256" key="2">
    <source>
        <dbReference type="ARBA" id="ARBA00023136"/>
    </source>
</evidence>
<dbReference type="PANTHER" id="PTHR22550">
    <property type="entry name" value="SPORE GERMINATION PROTEIN"/>
    <property type="match status" value="1"/>
</dbReference>
<evidence type="ECO:0000313" key="5">
    <source>
        <dbReference type="Proteomes" id="UP000078454"/>
    </source>
</evidence>
<protein>
    <submittedName>
        <fullName evidence="4">Spore gernimation protein GerA</fullName>
    </submittedName>
</protein>
<keyword evidence="2 3" id="KW-0472">Membrane</keyword>
<dbReference type="PANTHER" id="PTHR22550:SF5">
    <property type="entry name" value="LEUCINE ZIPPER PROTEIN 4"/>
    <property type="match status" value="1"/>
</dbReference>
<accession>A0A198AC38</accession>
<name>A0A198AC38_9BACL</name>
<evidence type="ECO:0000256" key="1">
    <source>
        <dbReference type="ARBA" id="ARBA00005278"/>
    </source>
</evidence>
<dbReference type="GO" id="GO:0016020">
    <property type="term" value="C:membrane"/>
    <property type="evidence" value="ECO:0007669"/>
    <property type="project" value="InterPro"/>
</dbReference>
<gene>
    <name evidence="4" type="ORF">A8708_29370</name>
</gene>
<keyword evidence="3" id="KW-1133">Transmembrane helix</keyword>
<dbReference type="InterPro" id="IPR004995">
    <property type="entry name" value="Spore_Ger"/>
</dbReference>
<evidence type="ECO:0000313" key="4">
    <source>
        <dbReference type="EMBL" id="OAS18727.1"/>
    </source>
</evidence>
<comment type="similarity">
    <text evidence="1">Belongs to the GerABKA family.</text>
</comment>
<dbReference type="EMBL" id="LYPB01000063">
    <property type="protein sequence ID" value="OAS18727.1"/>
    <property type="molecule type" value="Genomic_DNA"/>
</dbReference>
<comment type="caution">
    <text evidence="4">The sequence shown here is derived from an EMBL/GenBank/DDBJ whole genome shotgun (WGS) entry which is preliminary data.</text>
</comment>
<evidence type="ECO:0000256" key="3">
    <source>
        <dbReference type="SAM" id="Phobius"/>
    </source>
</evidence>
<keyword evidence="3" id="KW-0812">Transmembrane</keyword>
<dbReference type="InterPro" id="IPR050768">
    <property type="entry name" value="UPF0353/GerABKA_families"/>
</dbReference>
<dbReference type="Proteomes" id="UP000078454">
    <property type="component" value="Unassembled WGS sequence"/>
</dbReference>
<dbReference type="STRING" id="1850517.A8708_29370"/>
<sequence>MKSNWFRRLITKNEDVRVPSESFTSSSQDKEWTPDEIRQLFRKSADIKMDEYQLGNTEHLQNVLLFYCDGLTDTKPINEYLLPRLTQLVDNNFSMELDKKLKLNRIHQKEDIIDRVFSGELVLYFEQLNVIYTVDTAAPPHRQPEESNTEISIKGPKDAFVEELSTNVALVRKRLRSNSLCYEQFTIGKRSRSKVALLYIEDITQTRIVDEVRSRLQHIEIDLLFSSSQLEEILSDSSRSLFPLLHYSTRPDFVVDSLVRGRFSVIVEGAPTAIIGPANLTLLLKTPEDSYIPFYMSSFGQLFRFAGLVISLLLPGFWAALASFNLEQLPYPFVATISLSRIGLPMPAPLEGFLMIALFELFREAGERLPKAVGQTVAVVGGIVVGDAAIRAGLASTTFLVIAAITAVSSFTLVNQSLVGTVSIIRLFVLLCGSTLGIYGFNLAVIAIIVYLASLKSFGVPYLAPLSPIHWKDLVMALLRKPWYMKNQRAEILQTKDSTRQQEET</sequence>
<dbReference type="RefSeq" id="WP_068664245.1">
    <property type="nucleotide sequence ID" value="NZ_LYPB01000063.1"/>
</dbReference>
<feature type="transmembrane region" description="Helical" evidence="3">
    <location>
        <begin position="396"/>
        <end position="415"/>
    </location>
</feature>
<keyword evidence="5" id="KW-1185">Reference proteome</keyword>
<organism evidence="4 5">
    <name type="scientific">Paenibacillus oryzisoli</name>
    <dbReference type="NCBI Taxonomy" id="1850517"/>
    <lineage>
        <taxon>Bacteria</taxon>
        <taxon>Bacillati</taxon>
        <taxon>Bacillota</taxon>
        <taxon>Bacilli</taxon>
        <taxon>Bacillales</taxon>
        <taxon>Paenibacillaceae</taxon>
        <taxon>Paenibacillus</taxon>
    </lineage>
</organism>
<feature type="transmembrane region" description="Helical" evidence="3">
    <location>
        <begin position="302"/>
        <end position="322"/>
    </location>
</feature>